<dbReference type="Proteomes" id="UP001281147">
    <property type="component" value="Unassembled WGS sequence"/>
</dbReference>
<keyword evidence="2" id="KW-1185">Reference proteome</keyword>
<protein>
    <submittedName>
        <fullName evidence="1">Uncharacterized protein</fullName>
    </submittedName>
</protein>
<dbReference type="EMBL" id="JAUTXU010000077">
    <property type="protein sequence ID" value="KAK3711328.1"/>
    <property type="molecule type" value="Genomic_DNA"/>
</dbReference>
<comment type="caution">
    <text evidence="1">The sequence shown here is derived from an EMBL/GenBank/DDBJ whole genome shotgun (WGS) entry which is preliminary data.</text>
</comment>
<proteinExistence type="predicted"/>
<name>A0ACC3N6X0_9PEZI</name>
<gene>
    <name evidence="1" type="ORF">LTR37_009708</name>
</gene>
<evidence type="ECO:0000313" key="2">
    <source>
        <dbReference type="Proteomes" id="UP001281147"/>
    </source>
</evidence>
<evidence type="ECO:0000313" key="1">
    <source>
        <dbReference type="EMBL" id="KAK3711328.1"/>
    </source>
</evidence>
<sequence>MAPQSPAYDVDWIYSHTSDVHVAKHRDWFTRFTEFKTGVTQTMGNAIECLGIGTVELDVKTDETIGPNEPRRTIVLRNVLYAPTALCNILGNPIRRDYSTVIDWDTNTGVLEEKETGACAGLFDDSNTLTKLWLVGQPKGMSSLDPKGDYVISVQWPNSEGARWKLHQLLLMPSPKEESEKRTTAASHGPPYRTAEKAWLKVAFGGEFHFLKRYGLGMSEDDREEGRHLARKLIKDDAKEEDSISKVQVLLSTVTLGEGTAEGEQGELLERLR</sequence>
<accession>A0ACC3N6X0</accession>
<reference evidence="1" key="1">
    <citation type="submission" date="2023-07" db="EMBL/GenBank/DDBJ databases">
        <title>Black Yeasts Isolated from many extreme environments.</title>
        <authorList>
            <person name="Coleine C."/>
            <person name="Stajich J.E."/>
            <person name="Selbmann L."/>
        </authorList>
    </citation>
    <scope>NUCLEOTIDE SEQUENCE</scope>
    <source>
        <strain evidence="1">CCFEE 5714</strain>
    </source>
</reference>
<organism evidence="1 2">
    <name type="scientific">Vermiconidia calcicola</name>
    <dbReference type="NCBI Taxonomy" id="1690605"/>
    <lineage>
        <taxon>Eukaryota</taxon>
        <taxon>Fungi</taxon>
        <taxon>Dikarya</taxon>
        <taxon>Ascomycota</taxon>
        <taxon>Pezizomycotina</taxon>
        <taxon>Dothideomycetes</taxon>
        <taxon>Dothideomycetidae</taxon>
        <taxon>Mycosphaerellales</taxon>
        <taxon>Extremaceae</taxon>
        <taxon>Vermiconidia</taxon>
    </lineage>
</organism>